<name>A0A919Y152_9BACL</name>
<dbReference type="GO" id="GO:0030245">
    <property type="term" value="P:cellulose catabolic process"/>
    <property type="evidence" value="ECO:0007669"/>
    <property type="project" value="UniProtKB-KW"/>
</dbReference>
<dbReference type="Pfam" id="PF00041">
    <property type="entry name" value="fn3"/>
    <property type="match status" value="1"/>
</dbReference>
<feature type="domain" description="CBM3" evidence="11">
    <location>
        <begin position="762"/>
        <end position="914"/>
    </location>
</feature>
<keyword evidence="8" id="KW-0732">Signal</keyword>
<evidence type="ECO:0000256" key="1">
    <source>
        <dbReference type="ARBA" id="ARBA00000966"/>
    </source>
</evidence>
<protein>
    <recommendedName>
        <fullName evidence="8">Endoglucanase</fullName>
        <ecNumber evidence="8">3.2.1.4</ecNumber>
    </recommendedName>
</protein>
<dbReference type="InterPro" id="IPR003961">
    <property type="entry name" value="FN3_dom"/>
</dbReference>
<gene>
    <name evidence="12" type="ORF">J41TS4_00400</name>
</gene>
<keyword evidence="5 7" id="KW-0326">Glycosidase</keyword>
<dbReference type="CDD" id="cd00063">
    <property type="entry name" value="FN3"/>
    <property type="match status" value="1"/>
</dbReference>
<dbReference type="Gene3D" id="2.60.40.10">
    <property type="entry name" value="Immunoglobulins"/>
    <property type="match status" value="1"/>
</dbReference>
<dbReference type="PROSITE" id="PS50853">
    <property type="entry name" value="FN3"/>
    <property type="match status" value="1"/>
</dbReference>
<dbReference type="InterPro" id="IPR001956">
    <property type="entry name" value="CBM3"/>
</dbReference>
<evidence type="ECO:0000256" key="6">
    <source>
        <dbReference type="ARBA" id="ARBA00023326"/>
    </source>
</evidence>
<dbReference type="Pfam" id="PF00759">
    <property type="entry name" value="Glyco_hydro_9"/>
    <property type="match status" value="1"/>
</dbReference>
<feature type="domain" description="CBM3" evidence="11">
    <location>
        <begin position="498"/>
        <end position="659"/>
    </location>
</feature>
<feature type="region of interest" description="Disordered" evidence="9">
    <location>
        <begin position="410"/>
        <end position="429"/>
    </location>
</feature>
<dbReference type="FunFam" id="1.50.10.10:FF:000020">
    <property type="entry name" value="Endoglucanase"/>
    <property type="match status" value="1"/>
</dbReference>
<comment type="caution">
    <text evidence="12">The sequence shown here is derived from an EMBL/GenBank/DDBJ whole genome shotgun (WGS) entry which is preliminary data.</text>
</comment>
<keyword evidence="3 8" id="KW-0136">Cellulose degradation</keyword>
<reference evidence="12" key="1">
    <citation type="submission" date="2021-03" db="EMBL/GenBank/DDBJ databases">
        <title>Antimicrobial resistance genes in bacteria isolated from Japanese honey, and their potential for conferring macrolide and lincosamide resistance in the American foulbrood pathogen Paenibacillus larvae.</title>
        <authorList>
            <person name="Okamoto M."/>
            <person name="Kumagai M."/>
            <person name="Kanamori H."/>
            <person name="Takamatsu D."/>
        </authorList>
    </citation>
    <scope>NUCLEOTIDE SEQUENCE</scope>
    <source>
        <strain evidence="12">J41TS4</strain>
    </source>
</reference>
<dbReference type="EC" id="3.2.1.4" evidence="8"/>
<dbReference type="PROSITE" id="PS51172">
    <property type="entry name" value="CBM3"/>
    <property type="match status" value="2"/>
</dbReference>
<sequence>MGKRFKKRSVLVLSVLLALTSMNFGTSSTLASTSSPSSASDYNYAEALQKSIYFYEAQRSGVLPEDNRVEWRGDSGLQDGADVGVDLTGGWYDAGDHVKFGFPMAATATMLAWSVYEYREGYERAGQLDEILDNIRWATDYFIKAHTAPNELWGQVGNGTADHNWWGPAEVMPMARPAYKIDAANPGSDLAGETAAALAASSIIFKDSDPGYSALLLQHAKELYQFADQYRGKYSDSITDARAFYQSWSGYADELSWAAVWLYLATDDPDYLDQAIAASDEWGTDQQGNWDYKWTHAWDDKHYGAQLLLARITNDSRFVQSTEKSMQFWTTGVSGTGERVNYTPGGLAHLDQWGALRYAANQAFLAFVYSDWVSDPVSKQTARSFAEQQILYMLGDNPRQSSYVIGYGNNSPEHPHHRTSHGSWSDSQNEPANHRHILYGALVGGPSVTDAYTDSISDYVSNEVATDYNGGFTGALAKMMLLHGEGDQPLASFPAPEEREDEMFVEASVNASGSNFIEIRALLNNRSAWPARASSDMSFHYYLDLEEVIAAGYGPEDVTVTAGGYNQGATVSQLLPFDEDNYIYYTEVDFTGTSIYPGGQSAFRKEVQFRIAAPLNTAFWDNSNDFSYQGLSTIGSLPVKTPYIPVFDGGVQVFGELPSGGGTPGIPSVPAAPRGVMAKAGDGLVQLTWNAVSRADEYVVKRSETSGGPYIEVEVTSSTSFTDSGLTNDVTYYYVVAARNEVGEGSPSGQVSAKPRELPAPVEGDLGLEYRTSDTQAGDNQIRAQFRIQNHGEEAIPLDQVKLRYYYTIDGDQAQQFHCDYAAVGSGNVTGTFVSLPDPVTGADHYVEVGFSTAAGTLAPGASTGDIQIRINKSDWTNYNELDDYSYDGSKQSYAAWDKVTLYQNGSLVWGIEP</sequence>
<dbReference type="InterPro" id="IPR036116">
    <property type="entry name" value="FN3_sf"/>
</dbReference>
<comment type="similarity">
    <text evidence="7 8">Belongs to the glycosyl hydrolase 9 (cellulase E) family.</text>
</comment>
<dbReference type="Proteomes" id="UP000678895">
    <property type="component" value="Unassembled WGS sequence"/>
</dbReference>
<proteinExistence type="inferred from homology"/>
<dbReference type="SUPFAM" id="SSF49384">
    <property type="entry name" value="Carbohydrate-binding domain"/>
    <property type="match status" value="2"/>
</dbReference>
<evidence type="ECO:0000259" key="10">
    <source>
        <dbReference type="PROSITE" id="PS50853"/>
    </source>
</evidence>
<keyword evidence="2 7" id="KW-0378">Hydrolase</keyword>
<evidence type="ECO:0000256" key="2">
    <source>
        <dbReference type="ARBA" id="ARBA00022801"/>
    </source>
</evidence>
<dbReference type="SUPFAM" id="SSF49265">
    <property type="entry name" value="Fibronectin type III"/>
    <property type="match status" value="1"/>
</dbReference>
<dbReference type="InterPro" id="IPR012341">
    <property type="entry name" value="6hp_glycosidase-like_sf"/>
</dbReference>
<evidence type="ECO:0000256" key="9">
    <source>
        <dbReference type="SAM" id="MobiDB-lite"/>
    </source>
</evidence>
<dbReference type="Pfam" id="PF00942">
    <property type="entry name" value="CBM_3"/>
    <property type="match status" value="2"/>
</dbReference>
<dbReference type="AlphaFoldDB" id="A0A919Y152"/>
<keyword evidence="13" id="KW-1185">Reference proteome</keyword>
<dbReference type="InterPro" id="IPR008928">
    <property type="entry name" value="6-hairpin_glycosidase_sf"/>
</dbReference>
<dbReference type="SUPFAM" id="SSF48208">
    <property type="entry name" value="Six-hairpin glycosidases"/>
    <property type="match status" value="1"/>
</dbReference>
<feature type="domain" description="Fibronectin type-III" evidence="10">
    <location>
        <begin position="669"/>
        <end position="758"/>
    </location>
</feature>
<accession>A0A919Y152</accession>
<dbReference type="PANTHER" id="PTHR22298">
    <property type="entry name" value="ENDO-1,4-BETA-GLUCANASE"/>
    <property type="match status" value="1"/>
</dbReference>
<dbReference type="EMBL" id="BORS01000001">
    <property type="protein sequence ID" value="GIO40282.1"/>
    <property type="molecule type" value="Genomic_DNA"/>
</dbReference>
<dbReference type="InterPro" id="IPR036966">
    <property type="entry name" value="CBM3_sf"/>
</dbReference>
<evidence type="ECO:0000256" key="5">
    <source>
        <dbReference type="ARBA" id="ARBA00023295"/>
    </source>
</evidence>
<dbReference type="Gene3D" id="1.50.10.10">
    <property type="match status" value="1"/>
</dbReference>
<evidence type="ECO:0000256" key="7">
    <source>
        <dbReference type="PROSITE-ProRule" id="PRU10059"/>
    </source>
</evidence>
<dbReference type="InterPro" id="IPR013783">
    <property type="entry name" value="Ig-like_fold"/>
</dbReference>
<dbReference type="InterPro" id="IPR018221">
    <property type="entry name" value="Glyco_hydro_9_His_AS"/>
</dbReference>
<feature type="signal peptide" evidence="8">
    <location>
        <begin position="1"/>
        <end position="31"/>
    </location>
</feature>
<feature type="active site" evidence="7">
    <location>
        <position position="416"/>
    </location>
</feature>
<evidence type="ECO:0000256" key="8">
    <source>
        <dbReference type="RuleBase" id="RU361166"/>
    </source>
</evidence>
<keyword evidence="6 7" id="KW-0624">Polysaccharide degradation</keyword>
<comment type="catalytic activity">
    <reaction evidence="1 8">
        <text>Endohydrolysis of (1-&gt;4)-beta-D-glucosidic linkages in cellulose, lichenin and cereal beta-D-glucans.</text>
        <dbReference type="EC" id="3.2.1.4"/>
    </reaction>
</comment>
<dbReference type="InterPro" id="IPR008965">
    <property type="entry name" value="CBM2/CBM3_carb-bd_dom_sf"/>
</dbReference>
<dbReference type="SMART" id="SM01067">
    <property type="entry name" value="CBM_3"/>
    <property type="match status" value="2"/>
</dbReference>
<evidence type="ECO:0000259" key="11">
    <source>
        <dbReference type="PROSITE" id="PS51172"/>
    </source>
</evidence>
<dbReference type="GO" id="GO:0030248">
    <property type="term" value="F:cellulose binding"/>
    <property type="evidence" value="ECO:0007669"/>
    <property type="project" value="InterPro"/>
</dbReference>
<evidence type="ECO:0000256" key="3">
    <source>
        <dbReference type="ARBA" id="ARBA00023001"/>
    </source>
</evidence>
<evidence type="ECO:0000256" key="4">
    <source>
        <dbReference type="ARBA" id="ARBA00023277"/>
    </source>
</evidence>
<dbReference type="SMART" id="SM00060">
    <property type="entry name" value="FN3"/>
    <property type="match status" value="1"/>
</dbReference>
<dbReference type="PROSITE" id="PS00592">
    <property type="entry name" value="GH9_2"/>
    <property type="match status" value="1"/>
</dbReference>
<dbReference type="InterPro" id="IPR001701">
    <property type="entry name" value="Glyco_hydro_9"/>
</dbReference>
<evidence type="ECO:0000313" key="13">
    <source>
        <dbReference type="Proteomes" id="UP000678895"/>
    </source>
</evidence>
<dbReference type="Gene3D" id="2.60.40.710">
    <property type="entry name" value="Endoglucanase-like"/>
    <property type="match status" value="2"/>
</dbReference>
<feature type="chain" id="PRO_5039763240" description="Endoglucanase" evidence="8">
    <location>
        <begin position="32"/>
        <end position="914"/>
    </location>
</feature>
<evidence type="ECO:0000313" key="12">
    <source>
        <dbReference type="EMBL" id="GIO40282.1"/>
    </source>
</evidence>
<keyword evidence="4 7" id="KW-0119">Carbohydrate metabolism</keyword>
<organism evidence="12 13">
    <name type="scientific">Paenibacillus apis</name>
    <dbReference type="NCBI Taxonomy" id="1792174"/>
    <lineage>
        <taxon>Bacteria</taxon>
        <taxon>Bacillati</taxon>
        <taxon>Bacillota</taxon>
        <taxon>Bacilli</taxon>
        <taxon>Bacillales</taxon>
        <taxon>Paenibacillaceae</taxon>
        <taxon>Paenibacillus</taxon>
    </lineage>
</organism>
<dbReference type="RefSeq" id="WP_301623980.1">
    <property type="nucleotide sequence ID" value="NZ_BORS01000001.1"/>
</dbReference>
<dbReference type="GO" id="GO:0008810">
    <property type="term" value="F:cellulase activity"/>
    <property type="evidence" value="ECO:0007669"/>
    <property type="project" value="UniProtKB-EC"/>
</dbReference>